<dbReference type="AlphaFoldDB" id="A0A532V3N1"/>
<protein>
    <submittedName>
        <fullName evidence="1">DUF2283 domain-containing protein</fullName>
    </submittedName>
</protein>
<dbReference type="Pfam" id="PF10049">
    <property type="entry name" value="DUF2283"/>
    <property type="match status" value="1"/>
</dbReference>
<dbReference type="InterPro" id="IPR019270">
    <property type="entry name" value="DUF2283"/>
</dbReference>
<evidence type="ECO:0000313" key="1">
    <source>
        <dbReference type="EMBL" id="TKJ41732.1"/>
    </source>
</evidence>
<gene>
    <name evidence="1" type="ORF">CEE37_03960</name>
</gene>
<dbReference type="Proteomes" id="UP000319619">
    <property type="component" value="Unassembled WGS sequence"/>
</dbReference>
<organism evidence="1">
    <name type="scientific">candidate division LCP-89 bacterium B3_LCP</name>
    <dbReference type="NCBI Taxonomy" id="2012998"/>
    <lineage>
        <taxon>Bacteria</taxon>
        <taxon>Pseudomonadati</taxon>
        <taxon>Bacteria division LCP-89</taxon>
    </lineage>
</organism>
<proteinExistence type="predicted"/>
<dbReference type="EMBL" id="NJBN01000002">
    <property type="protein sequence ID" value="TKJ41732.1"/>
    <property type="molecule type" value="Genomic_DNA"/>
</dbReference>
<comment type="caution">
    <text evidence="1">The sequence shown here is derived from an EMBL/GenBank/DDBJ whole genome shotgun (WGS) entry which is preliminary data.</text>
</comment>
<reference evidence="1" key="1">
    <citation type="submission" date="2017-06" db="EMBL/GenBank/DDBJ databases">
        <title>Novel microbial phyla capable of carbon fixation and sulfur reduction in deep-sea sediments.</title>
        <authorList>
            <person name="Huang J."/>
            <person name="Baker B."/>
            <person name="Wang Y."/>
        </authorList>
    </citation>
    <scope>NUCLEOTIDE SEQUENCE [LARGE SCALE GENOMIC DNA]</scope>
    <source>
        <strain evidence="1">B3_LCP</strain>
    </source>
</reference>
<name>A0A532V3N1_UNCL8</name>
<accession>A0A532V3N1</accession>
<sequence length="83" mass="9254">MMEKLKIWYDPEGDFLEVSFSTKSGEFKPLSSKQVMIKVDAQDNVIGFAVLNVSKVENVPLEIELPIEKLRGLLSLSKLAISA</sequence>